<reference evidence="1" key="1">
    <citation type="journal article" date="2017" name="Nature">
        <title>The sunflower genome provides insights into oil metabolism, flowering and Asterid evolution.</title>
        <authorList>
            <person name="Badouin H."/>
            <person name="Gouzy J."/>
            <person name="Grassa C.J."/>
            <person name="Murat F."/>
            <person name="Staton S.E."/>
            <person name="Cottret L."/>
            <person name="Lelandais-Briere C."/>
            <person name="Owens G.L."/>
            <person name="Carrere S."/>
            <person name="Mayjonade B."/>
            <person name="Legrand L."/>
            <person name="Gill N."/>
            <person name="Kane N.C."/>
            <person name="Bowers J.E."/>
            <person name="Hubner S."/>
            <person name="Bellec A."/>
            <person name="Berard A."/>
            <person name="Berges H."/>
            <person name="Blanchet N."/>
            <person name="Boniface M.C."/>
            <person name="Brunel D."/>
            <person name="Catrice O."/>
            <person name="Chaidir N."/>
            <person name="Claudel C."/>
            <person name="Donnadieu C."/>
            <person name="Faraut T."/>
            <person name="Fievet G."/>
            <person name="Helmstetter N."/>
            <person name="King M."/>
            <person name="Knapp S.J."/>
            <person name="Lai Z."/>
            <person name="Le Paslier M.C."/>
            <person name="Lippi Y."/>
            <person name="Lorenzon L."/>
            <person name="Mandel J.R."/>
            <person name="Marage G."/>
            <person name="Marchand G."/>
            <person name="Marquand E."/>
            <person name="Bret-Mestries E."/>
            <person name="Morien E."/>
            <person name="Nambeesan S."/>
            <person name="Nguyen T."/>
            <person name="Pegot-Espagnet P."/>
            <person name="Pouilly N."/>
            <person name="Raftis F."/>
            <person name="Sallet E."/>
            <person name="Schiex T."/>
            <person name="Thomas J."/>
            <person name="Vandecasteele C."/>
            <person name="Vares D."/>
            <person name="Vear F."/>
            <person name="Vautrin S."/>
            <person name="Crespi M."/>
            <person name="Mangin B."/>
            <person name="Burke J.M."/>
            <person name="Salse J."/>
            <person name="Munos S."/>
            <person name="Vincourt P."/>
            <person name="Rieseberg L.H."/>
            <person name="Langlade N.B."/>
        </authorList>
    </citation>
    <scope>NUCLEOTIDE SEQUENCE</scope>
    <source>
        <tissue evidence="1">Leaves</tissue>
    </source>
</reference>
<accession>A0A9K3DW71</accession>
<keyword evidence="2" id="KW-1185">Reference proteome</keyword>
<dbReference type="EMBL" id="MNCJ02000331">
    <property type="protein sequence ID" value="KAF5762185.1"/>
    <property type="molecule type" value="Genomic_DNA"/>
</dbReference>
<evidence type="ECO:0000313" key="2">
    <source>
        <dbReference type="Proteomes" id="UP000215914"/>
    </source>
</evidence>
<gene>
    <name evidence="1" type="ORF">HanXRQr2_Chr16g0773801</name>
</gene>
<comment type="caution">
    <text evidence="1">The sequence shown here is derived from an EMBL/GenBank/DDBJ whole genome shotgun (WGS) entry which is preliminary data.</text>
</comment>
<evidence type="ECO:0000313" key="1">
    <source>
        <dbReference type="EMBL" id="KAF5762185.1"/>
    </source>
</evidence>
<dbReference type="Proteomes" id="UP000215914">
    <property type="component" value="Unassembled WGS sequence"/>
</dbReference>
<proteinExistence type="predicted"/>
<dbReference type="Gramene" id="mRNA:HanXRQr2_Chr16g0773801">
    <property type="protein sequence ID" value="CDS:HanXRQr2_Chr16g0773801.1"/>
    <property type="gene ID" value="HanXRQr2_Chr16g0773801"/>
</dbReference>
<dbReference type="AlphaFoldDB" id="A0A9K3DW71"/>
<organism evidence="1 2">
    <name type="scientific">Helianthus annuus</name>
    <name type="common">Common sunflower</name>
    <dbReference type="NCBI Taxonomy" id="4232"/>
    <lineage>
        <taxon>Eukaryota</taxon>
        <taxon>Viridiplantae</taxon>
        <taxon>Streptophyta</taxon>
        <taxon>Embryophyta</taxon>
        <taxon>Tracheophyta</taxon>
        <taxon>Spermatophyta</taxon>
        <taxon>Magnoliopsida</taxon>
        <taxon>eudicotyledons</taxon>
        <taxon>Gunneridae</taxon>
        <taxon>Pentapetalae</taxon>
        <taxon>asterids</taxon>
        <taxon>campanulids</taxon>
        <taxon>Asterales</taxon>
        <taxon>Asteraceae</taxon>
        <taxon>Asteroideae</taxon>
        <taxon>Heliantheae alliance</taxon>
        <taxon>Heliantheae</taxon>
        <taxon>Helianthus</taxon>
    </lineage>
</organism>
<sequence length="62" mass="7302">MRTTYQALCTCILCINSLEYITFHNIIYQHSIIHTILFEDLLTNQQSIHYHARTSGFFPQTP</sequence>
<name>A0A9K3DW71_HELAN</name>
<protein>
    <submittedName>
        <fullName evidence="1">Uncharacterized protein</fullName>
    </submittedName>
</protein>
<reference evidence="1" key="2">
    <citation type="submission" date="2020-06" db="EMBL/GenBank/DDBJ databases">
        <title>Helianthus annuus Genome sequencing and assembly Release 2.</title>
        <authorList>
            <person name="Gouzy J."/>
            <person name="Langlade N."/>
            <person name="Munos S."/>
        </authorList>
    </citation>
    <scope>NUCLEOTIDE SEQUENCE</scope>
    <source>
        <tissue evidence="1">Leaves</tissue>
    </source>
</reference>